<dbReference type="GO" id="GO:0016020">
    <property type="term" value="C:membrane"/>
    <property type="evidence" value="ECO:0007669"/>
    <property type="project" value="InterPro"/>
</dbReference>
<keyword evidence="1" id="KW-0863">Zinc-finger</keyword>
<evidence type="ECO:0000256" key="1">
    <source>
        <dbReference type="PROSITE-ProRule" id="PRU00723"/>
    </source>
</evidence>
<dbReference type="EMBL" id="CAJNIZ010001359">
    <property type="protein sequence ID" value="CAE7189334.1"/>
    <property type="molecule type" value="Genomic_DNA"/>
</dbReference>
<dbReference type="Gene3D" id="2.70.170.10">
    <property type="entry name" value="Neurotransmitter-gated ion-channel ligand-binding domain"/>
    <property type="match status" value="1"/>
</dbReference>
<feature type="zinc finger region" description="C3H1-type" evidence="1">
    <location>
        <begin position="900"/>
        <end position="928"/>
    </location>
</feature>
<feature type="region of interest" description="Disordered" evidence="2">
    <location>
        <begin position="815"/>
        <end position="885"/>
    </location>
</feature>
<feature type="transmembrane region" description="Helical" evidence="3">
    <location>
        <begin position="2052"/>
        <end position="2073"/>
    </location>
</feature>
<evidence type="ECO:0000313" key="5">
    <source>
        <dbReference type="EMBL" id="CAE7189334.1"/>
    </source>
</evidence>
<dbReference type="Proteomes" id="UP000649617">
    <property type="component" value="Unassembled WGS sequence"/>
</dbReference>
<dbReference type="SUPFAM" id="SSF53335">
    <property type="entry name" value="S-adenosyl-L-methionine-dependent methyltransferases"/>
    <property type="match status" value="1"/>
</dbReference>
<keyword evidence="3" id="KW-0472">Membrane</keyword>
<accession>A0A812J1Q8</accession>
<keyword evidence="6" id="KW-1185">Reference proteome</keyword>
<feature type="compositionally biased region" description="Basic and acidic residues" evidence="2">
    <location>
        <begin position="860"/>
        <end position="885"/>
    </location>
</feature>
<dbReference type="PANTHER" id="PTHR33050:SF7">
    <property type="entry name" value="RIBONUCLEASE H"/>
    <property type="match status" value="1"/>
</dbReference>
<comment type="caution">
    <text evidence="5">The sequence shown here is derived from an EMBL/GenBank/DDBJ whole genome shotgun (WGS) entry which is preliminary data.</text>
</comment>
<feature type="domain" description="C3H1-type" evidence="4">
    <location>
        <begin position="900"/>
        <end position="928"/>
    </location>
</feature>
<keyword evidence="1" id="KW-0479">Metal-binding</keyword>
<organism evidence="5 6">
    <name type="scientific">Symbiodinium pilosum</name>
    <name type="common">Dinoflagellate</name>
    <dbReference type="NCBI Taxonomy" id="2952"/>
    <lineage>
        <taxon>Eukaryota</taxon>
        <taxon>Sar</taxon>
        <taxon>Alveolata</taxon>
        <taxon>Dinophyceae</taxon>
        <taxon>Suessiales</taxon>
        <taxon>Symbiodiniaceae</taxon>
        <taxon>Symbiodinium</taxon>
    </lineage>
</organism>
<feature type="compositionally biased region" description="Basic residues" evidence="2">
    <location>
        <begin position="850"/>
        <end position="859"/>
    </location>
</feature>
<protein>
    <recommendedName>
        <fullName evidence="4">C3H1-type domain-containing protein</fullName>
    </recommendedName>
</protein>
<dbReference type="PROSITE" id="PS50103">
    <property type="entry name" value="ZF_C3H1"/>
    <property type="match status" value="1"/>
</dbReference>
<name>A0A812J1Q8_SYMPI</name>
<dbReference type="OrthoDB" id="441575at2759"/>
<dbReference type="GO" id="GO:0008270">
    <property type="term" value="F:zinc ion binding"/>
    <property type="evidence" value="ECO:0007669"/>
    <property type="project" value="UniProtKB-KW"/>
</dbReference>
<evidence type="ECO:0000259" key="4">
    <source>
        <dbReference type="PROSITE" id="PS50103"/>
    </source>
</evidence>
<keyword evidence="1" id="KW-0862">Zinc</keyword>
<dbReference type="InterPro" id="IPR000571">
    <property type="entry name" value="Znf_CCCH"/>
</dbReference>
<feature type="transmembrane region" description="Helical" evidence="3">
    <location>
        <begin position="2115"/>
        <end position="2136"/>
    </location>
</feature>
<dbReference type="InterPro" id="IPR029063">
    <property type="entry name" value="SAM-dependent_MTases_sf"/>
</dbReference>
<evidence type="ECO:0000256" key="2">
    <source>
        <dbReference type="SAM" id="MobiDB-lite"/>
    </source>
</evidence>
<evidence type="ECO:0000313" key="6">
    <source>
        <dbReference type="Proteomes" id="UP000649617"/>
    </source>
</evidence>
<sequence length="2139" mass="239962">MDDRPDRWVVKVLSVGCFDDQFRRAVLAAPLASLDFVYSVEAESEGQFAASIIAWAPAIDKDALAVFSQRALMLEQFWLLAKAAEMLFTESFTMQLGFGQCSKVRKRAHADALALRRQAAMKSLLAMPKSVPKPKLPTSATNSSTPLLDAEAAEKQRWAARLEAVAGRAGDHAELNKHEAGDETLTGPERERIKNLVLSSGAPKTMAVHVRRWEKLERWCSANSVTLYPLTIDAVVNRVVPRAHCHPVVAVGSETDVFQKRAKMIKEAIAMPFEVVQAMENRSNLHLVVALLVFASLRFDDAIHVKPLELEMRPDVGLLGVAWQTKVERKRRGTKFIVPNVGFTDGQWLWVGWELFDVANVPERDFWVPDLNTVEVFNSFPPDYNRSVLWFRWLARDAFTKYGTIAPPKETSDKIKTFTMHSPRVTMLDAAVHQGRTPQEIGLQANWKDPGPMVLKYTRDRSTIPADDLVDEGDDDLLPIAESFPQDTRRLGIQHECKYHCSSKADYQVVACAWLSAEECVRVGHLLPDPGAVPDLAVRQIFGRQKLPDNLCLLMADSSLLSIERIAMLGDTISQAKTTLKAIVNNDAKFGADNAARELSLSLLAAVWKASAALQDHTAARRAKMEEDPTKIPEIPGEDHAEFRETFVSAHPDVILTYMREPRRKFVERIYRDYMMHGSISYYEVAEMRTRSDRLVQTTGLLKVVQRDNKAAIAAESDVLDRLHAFFVALEYLNICDFNTFAAGPLRYLSELEEWRHENRGLSLLLSVDNLIRKQAVKLSSDKRKFFPTFSDALLEVLKNHKQLWNDARSSAEVEKFQQAQASAPQTPAKRGRSPDASTPPPPNRPPGSRARKNKLRRERQKEMVKKYKEGSKGGLDDKPADKNTKVPDKEWKTITSFKYNGRRRCPFYNCSLGCRFGDQCKNLHTCVQCGLEAAATNNQRSSNVKVAVHPVSLSESSPWASWDEIPKDAALVASKGPFFLEIFAGTGGVAAAMKQLGVPCLPPIDIVAEGEVSSARDVQDEEFWAFIKELIHRGSVRFLHLGTPCSTFSMARAVKMKNGPRPLRSLEHPLGLPSLAPAEKQQALLGNMFLDKSVEAALAVLAEGGDFSLENPEKSLLWNMPSIQFHKIMYPTFVALLQALSARCKGGHKHVPLKGKVWNKKDRKWVFRTKAAQVYPKPLCEAIAQQVSSAFFEDCPQFAQSFLLRSVDRKRPLGTSKAWIEHRQNRSAMLAQAAGYQLKRGSVKPLLDVECEPGDAVRWALSVPRPFSIPLKLQDKLLRSIDRVCKGVPDGQPAQLGVTTRIELYKEMLQAAQCPDGSIVEDMLHGFRIVGKIRPSGRWPPYEKAQDVRSVRDALARAWEIRRKIVRRVAAVQRSDNLKVIWEATLEDALEGSCLGPLGSEQEVRGCDSATTNMINKITEISEKLQLPSTDYNVAVIRELRSRLAKGSRPSLEGWVLDEKKAYRQIPTHPSRRKFSVICLKEPADGKVKFFVMVGHSFGLVSAVYNYNRRSAAINDILVNLFFLVAFNFYDDKYGFEPSHSCVLAHDVAQKIHWWLGAAFDVKKLQRSKKPDVLGVTYNLEEFKLEIQQKRRAELKETIEDILQKESLDPGSAGKLMFGASQLWGKVGRAFLRSLSERQYLKHARDDGFALNPALLLSLFQWLKLVQDGPPRPIEEQKLKKSDAVLFTDGFTPDARKNGKGLDRIGGVVFDRQQSKPYQFTAAVPERVKKFWLVRKTQIVPIEMLAPIVAVEGALIKGYSAREDLSELVSVFWDLALELRVNVYIDRVSTDAYPADWAWDGSFDADTIRAPSVSYPFGCWMLFNGAMMVVIRRSNTVAKREIEERQGRRTSVHGPGFDEQAVKMVQQPRMPTLPAEPQAVLLEIGMQHIFAINPAAANFVCVFEVRMAWLEPKAKTLDRGTILDAKKCQELGQPKLTVQNAQSVATTFLSGCVVDGDTGHVACCLKIKAQVLMMFNLSHFPWDEQSLYAVLMLPSHSDRGRHLVMNDLKSNPDKTVKTGEWAEIGIFGTSYRITGISKAIFGLEIQRFSRYYVTSLFSMCLWSTFILFVYALEVNDFKERGKVMVGVLVVQNVAKVAVSSKMPRVVCITAYDSVALNSLGLLFSIGLFTAFLDAWQHN</sequence>
<feature type="compositionally biased region" description="Low complexity" evidence="2">
    <location>
        <begin position="818"/>
        <end position="829"/>
    </location>
</feature>
<keyword evidence="3" id="KW-1133">Transmembrane helix</keyword>
<evidence type="ECO:0000256" key="3">
    <source>
        <dbReference type="SAM" id="Phobius"/>
    </source>
</evidence>
<dbReference type="GO" id="GO:0005230">
    <property type="term" value="F:extracellular ligand-gated monoatomic ion channel activity"/>
    <property type="evidence" value="ECO:0007669"/>
    <property type="project" value="InterPro"/>
</dbReference>
<gene>
    <name evidence="5" type="ORF">SPIL2461_LOCUS1406</name>
</gene>
<proteinExistence type="predicted"/>
<reference evidence="5" key="1">
    <citation type="submission" date="2021-02" db="EMBL/GenBank/DDBJ databases">
        <authorList>
            <person name="Dougan E. K."/>
            <person name="Rhodes N."/>
            <person name="Thang M."/>
            <person name="Chan C."/>
        </authorList>
    </citation>
    <scope>NUCLEOTIDE SEQUENCE</scope>
</reference>
<dbReference type="PANTHER" id="PTHR33050">
    <property type="entry name" value="REVERSE TRANSCRIPTASE DOMAIN-CONTAINING PROTEIN"/>
    <property type="match status" value="1"/>
</dbReference>
<keyword evidence="3" id="KW-0812">Transmembrane</keyword>
<dbReference type="InterPro" id="IPR052055">
    <property type="entry name" value="Hepadnavirus_pol/RT"/>
</dbReference>
<dbReference type="InterPro" id="IPR036734">
    <property type="entry name" value="Neur_chan_lig-bd_sf"/>
</dbReference>